<dbReference type="Pfam" id="PF11013">
    <property type="entry name" value="DUF2851"/>
    <property type="match status" value="1"/>
</dbReference>
<dbReference type="EMBL" id="FNZR01000003">
    <property type="protein sequence ID" value="SEL03381.1"/>
    <property type="molecule type" value="Genomic_DNA"/>
</dbReference>
<evidence type="ECO:0000313" key="2">
    <source>
        <dbReference type="Proteomes" id="UP000198916"/>
    </source>
</evidence>
<reference evidence="2" key="1">
    <citation type="submission" date="2016-10" db="EMBL/GenBank/DDBJ databases">
        <authorList>
            <person name="Varghese N."/>
            <person name="Submissions S."/>
        </authorList>
    </citation>
    <scope>NUCLEOTIDE SEQUENCE [LARGE SCALE GENOMIC DNA]</scope>
    <source>
        <strain evidence="2">Jip14</strain>
    </source>
</reference>
<organism evidence="1 2">
    <name type="scientific">Parapedobacter koreensis</name>
    <dbReference type="NCBI Taxonomy" id="332977"/>
    <lineage>
        <taxon>Bacteria</taxon>
        <taxon>Pseudomonadati</taxon>
        <taxon>Bacteroidota</taxon>
        <taxon>Sphingobacteriia</taxon>
        <taxon>Sphingobacteriales</taxon>
        <taxon>Sphingobacteriaceae</taxon>
        <taxon>Parapedobacter</taxon>
    </lineage>
</organism>
<dbReference type="Proteomes" id="UP000198916">
    <property type="component" value="Unassembled WGS sequence"/>
</dbReference>
<evidence type="ECO:0008006" key="3">
    <source>
        <dbReference type="Google" id="ProtNLM"/>
    </source>
</evidence>
<keyword evidence="2" id="KW-1185">Reference proteome</keyword>
<evidence type="ECO:0000313" key="1">
    <source>
        <dbReference type="EMBL" id="SEL03381.1"/>
    </source>
</evidence>
<dbReference type="STRING" id="332977.SAMN05421740_103293"/>
<sequence>MALPEDILHFIWRYRLYRKQQVNTVSGKALMVLDAGTYNRDAGADFLAARMRIGDTEWAGNVEIHVRASDWNVHRHQFDKAYNNVILHVVYEYDRAIKREDGTLLETLELKPLVPAHILPRYRELMSGMYWIPCERLIHTVHPFQLSHWLSRLLIERFEQRIAAVFDLLAQQKGNWEETCYIWMARSFGFKVNTQVFEQLARSLPLHIVAKHKHRPIVVEALFFGQAGMLEGVDFKDAYPQSLQQEYRHLRRLHSLRPVDAHAWKFMRTRPGNFPTMRIAQFAALCLRVTSMFSKIIESKEIDGLKTWFDELPVHAYWQEHYRFDRPSSAHSAQLGVQSVNALLINTIAGILFAYGKYVGKEAYIYRAIALLERLKAEDNAVIKRFSALGIRPEQAANSQALLQMKAFYCDRKKCLDCGVGLQLIKYDEQ</sequence>
<gene>
    <name evidence="1" type="ORF">SAMN05421740_103293</name>
</gene>
<protein>
    <recommendedName>
        <fullName evidence="3">DUF2851 domain-containing protein</fullName>
    </recommendedName>
</protein>
<name>A0A1H7LWR7_9SPHI</name>
<proteinExistence type="predicted"/>
<accession>A0A1H7LWR7</accession>
<dbReference type="AlphaFoldDB" id="A0A1H7LWR7"/>
<dbReference type="InterPro" id="IPR021272">
    <property type="entry name" value="DUF2851"/>
</dbReference>